<dbReference type="EMBL" id="UINC01157224">
    <property type="protein sequence ID" value="SVD54088.1"/>
    <property type="molecule type" value="Genomic_DNA"/>
</dbReference>
<organism evidence="1">
    <name type="scientific">marine metagenome</name>
    <dbReference type="NCBI Taxonomy" id="408172"/>
    <lineage>
        <taxon>unclassified sequences</taxon>
        <taxon>metagenomes</taxon>
        <taxon>ecological metagenomes</taxon>
    </lineage>
</organism>
<dbReference type="Pfam" id="PF16867">
    <property type="entry name" value="DMSP_lyase"/>
    <property type="match status" value="1"/>
</dbReference>
<dbReference type="InterPro" id="IPR011051">
    <property type="entry name" value="RmlC_Cupin_sf"/>
</dbReference>
<evidence type="ECO:0008006" key="2">
    <source>
        <dbReference type="Google" id="ProtNLM"/>
    </source>
</evidence>
<dbReference type="InterPro" id="IPR031723">
    <property type="entry name" value="DMSP_lyase"/>
</dbReference>
<feature type="non-terminal residue" evidence="1">
    <location>
        <position position="206"/>
    </location>
</feature>
<protein>
    <recommendedName>
        <fullName evidence="2">Cupin 2 conserved barrel domain-containing protein</fullName>
    </recommendedName>
</protein>
<proteinExistence type="predicted"/>
<sequence length="206" mass="23620">MKSQQLKCLLKNFYSSLNNYLYNHQGNHSEKILHELELIKLDSIEKINASKSATCSVLNNTLRNIPVKLAPLDSIVEKIANLVIWHEESRGVTDLFKGGNAFAEIIGKRGLMVSNHIRLGLYIQKPEINYPLHAHDAEEYYFILSGNTDWQIEDKKFRVGPGCIVHHHSSEAHGIYTDKEPLLAVWMWTGQIDGRYWFSSHSEKDC</sequence>
<gene>
    <name evidence="1" type="ORF">METZ01_LOCUS406942</name>
</gene>
<name>A0A382W7I2_9ZZZZ</name>
<dbReference type="AlphaFoldDB" id="A0A382W7I2"/>
<dbReference type="GO" id="GO:0047869">
    <property type="term" value="F:dimethylpropiothetin dethiomethylase activity"/>
    <property type="evidence" value="ECO:0007669"/>
    <property type="project" value="InterPro"/>
</dbReference>
<reference evidence="1" key="1">
    <citation type="submission" date="2018-05" db="EMBL/GenBank/DDBJ databases">
        <authorList>
            <person name="Lanie J.A."/>
            <person name="Ng W.-L."/>
            <person name="Kazmierczak K.M."/>
            <person name="Andrzejewski T.M."/>
            <person name="Davidsen T.M."/>
            <person name="Wayne K.J."/>
            <person name="Tettelin H."/>
            <person name="Glass J.I."/>
            <person name="Rusch D."/>
            <person name="Podicherti R."/>
            <person name="Tsui H.-C.T."/>
            <person name="Winkler M.E."/>
        </authorList>
    </citation>
    <scope>NUCLEOTIDE SEQUENCE</scope>
</reference>
<dbReference type="SUPFAM" id="SSF51182">
    <property type="entry name" value="RmlC-like cupins"/>
    <property type="match status" value="1"/>
</dbReference>
<evidence type="ECO:0000313" key="1">
    <source>
        <dbReference type="EMBL" id="SVD54088.1"/>
    </source>
</evidence>
<accession>A0A382W7I2</accession>
<dbReference type="InterPro" id="IPR014710">
    <property type="entry name" value="RmlC-like_jellyroll"/>
</dbReference>
<dbReference type="Gene3D" id="2.60.120.10">
    <property type="entry name" value="Jelly Rolls"/>
    <property type="match status" value="1"/>
</dbReference>